<gene>
    <name evidence="5" type="ORF">DND132_1252</name>
</gene>
<sequence>MSEKHHVIDARRCKACGLCVDNCPKAVLALGTAINAQGYNYVVQEHPENCVLCDICGTICPDMAIGVVVDQ</sequence>
<organism evidence="5 6">
    <name type="scientific">Pseudodesulfovibrio mercurii</name>
    <dbReference type="NCBI Taxonomy" id="641491"/>
    <lineage>
        <taxon>Bacteria</taxon>
        <taxon>Pseudomonadati</taxon>
        <taxon>Thermodesulfobacteriota</taxon>
        <taxon>Desulfovibrionia</taxon>
        <taxon>Desulfovibrionales</taxon>
        <taxon>Desulfovibrionaceae</taxon>
    </lineage>
</organism>
<dbReference type="AlphaFoldDB" id="F0JCG3"/>
<reference evidence="5 6" key="1">
    <citation type="journal article" date="2011" name="J. Bacteriol.">
        <title>Genome sequence of the mercury-methylating strain Desulfovibrio desulfuricans ND132.</title>
        <authorList>
            <person name="Brown S.D."/>
            <person name="Gilmour C.C."/>
            <person name="Kucken A.M."/>
            <person name="Wall J.D."/>
            <person name="Elias D.A."/>
            <person name="Brandt C.C."/>
            <person name="Podar M."/>
            <person name="Chertkov O."/>
            <person name="Held B."/>
            <person name="Bruce D.C."/>
            <person name="Detter J.C."/>
            <person name="Tapia R."/>
            <person name="Han C.S."/>
            <person name="Goodwin L.A."/>
            <person name="Cheng J.F."/>
            <person name="Pitluck S."/>
            <person name="Woyke T."/>
            <person name="Mikhailova N."/>
            <person name="Ivanova N.N."/>
            <person name="Han J."/>
            <person name="Lucas S."/>
            <person name="Lapidus A.L."/>
            <person name="Land M.L."/>
            <person name="Hauser L.J."/>
            <person name="Palumbo A.V."/>
        </authorList>
    </citation>
    <scope>NUCLEOTIDE SEQUENCE [LARGE SCALE GENOMIC DNA]</scope>
    <source>
        <strain evidence="5 6">ND132</strain>
    </source>
</reference>
<keyword evidence="2" id="KW-0408">Iron</keyword>
<evidence type="ECO:0000259" key="4">
    <source>
        <dbReference type="PROSITE" id="PS51379"/>
    </source>
</evidence>
<dbReference type="HOGENOM" id="CLU_139698_5_3_7"/>
<evidence type="ECO:0000256" key="3">
    <source>
        <dbReference type="ARBA" id="ARBA00023014"/>
    </source>
</evidence>
<name>F0JCG3_9BACT</name>
<dbReference type="InterPro" id="IPR017896">
    <property type="entry name" value="4Fe4S_Fe-S-bd"/>
</dbReference>
<dbReference type="STRING" id="641491.DND132_1252"/>
<dbReference type="KEGG" id="ddn:DND132_1252"/>
<dbReference type="eggNOG" id="COG1146">
    <property type="taxonomic scope" value="Bacteria"/>
</dbReference>
<feature type="domain" description="4Fe-4S ferredoxin-type" evidence="4">
    <location>
        <begin position="4"/>
        <end position="33"/>
    </location>
</feature>
<dbReference type="RefSeq" id="WP_014321889.1">
    <property type="nucleotide sequence ID" value="NC_016803.1"/>
</dbReference>
<dbReference type="Proteomes" id="UP000007845">
    <property type="component" value="Chromosome"/>
</dbReference>
<dbReference type="GO" id="GO:0046872">
    <property type="term" value="F:metal ion binding"/>
    <property type="evidence" value="ECO:0007669"/>
    <property type="project" value="UniProtKB-KW"/>
</dbReference>
<evidence type="ECO:0000256" key="1">
    <source>
        <dbReference type="ARBA" id="ARBA00022723"/>
    </source>
</evidence>
<dbReference type="OrthoDB" id="9804603at2"/>
<dbReference type="PANTHER" id="PTHR43122:SF2">
    <property type="entry name" value="FERREDOXIN SUBUNIT OF PYRUVATE:FLAVODOXIN OXIDOREDUCTASE"/>
    <property type="match status" value="1"/>
</dbReference>
<dbReference type="Pfam" id="PF12838">
    <property type="entry name" value="Fer4_7"/>
    <property type="match status" value="1"/>
</dbReference>
<dbReference type="PROSITE" id="PS00198">
    <property type="entry name" value="4FE4S_FER_1"/>
    <property type="match status" value="2"/>
</dbReference>
<accession>F0JCG3</accession>
<evidence type="ECO:0000313" key="5">
    <source>
        <dbReference type="EMBL" id="EGB14461.1"/>
    </source>
</evidence>
<protein>
    <submittedName>
        <fullName evidence="5">Ferredoxin</fullName>
    </submittedName>
</protein>
<evidence type="ECO:0000256" key="2">
    <source>
        <dbReference type="ARBA" id="ARBA00023004"/>
    </source>
</evidence>
<dbReference type="PROSITE" id="PS51379">
    <property type="entry name" value="4FE4S_FER_2"/>
    <property type="match status" value="2"/>
</dbReference>
<dbReference type="GO" id="GO:0051536">
    <property type="term" value="F:iron-sulfur cluster binding"/>
    <property type="evidence" value="ECO:0007669"/>
    <property type="project" value="UniProtKB-KW"/>
</dbReference>
<keyword evidence="1" id="KW-0479">Metal-binding</keyword>
<keyword evidence="3" id="KW-0411">Iron-sulfur</keyword>
<evidence type="ECO:0000313" key="6">
    <source>
        <dbReference type="Proteomes" id="UP000007845"/>
    </source>
</evidence>
<dbReference type="InterPro" id="IPR017900">
    <property type="entry name" value="4Fe4S_Fe_S_CS"/>
</dbReference>
<dbReference type="PANTHER" id="PTHR43122">
    <property type="entry name" value="FERREDOXIN SUBUNIT OF PYRUVATE:FLAVODOXIN OXIDOREDUCTASE-RELATED"/>
    <property type="match status" value="1"/>
</dbReference>
<dbReference type="Gene3D" id="3.30.70.20">
    <property type="match status" value="1"/>
</dbReference>
<keyword evidence="6" id="KW-1185">Reference proteome</keyword>
<dbReference type="SUPFAM" id="SSF54862">
    <property type="entry name" value="4Fe-4S ferredoxins"/>
    <property type="match status" value="1"/>
</dbReference>
<proteinExistence type="predicted"/>
<dbReference type="EMBL" id="CP003220">
    <property type="protein sequence ID" value="EGB14461.1"/>
    <property type="molecule type" value="Genomic_DNA"/>
</dbReference>
<feature type="domain" description="4Fe-4S ferredoxin-type" evidence="4">
    <location>
        <begin position="41"/>
        <end position="70"/>
    </location>
</feature>